<accession>A0A224Y409</accession>
<dbReference type="AlphaFoldDB" id="A0A224Y409"/>
<organism evidence="1">
    <name type="scientific">Panstrongylus lignarius</name>
    <dbReference type="NCBI Taxonomy" id="156445"/>
    <lineage>
        <taxon>Eukaryota</taxon>
        <taxon>Metazoa</taxon>
        <taxon>Ecdysozoa</taxon>
        <taxon>Arthropoda</taxon>
        <taxon>Hexapoda</taxon>
        <taxon>Insecta</taxon>
        <taxon>Pterygota</taxon>
        <taxon>Neoptera</taxon>
        <taxon>Paraneoptera</taxon>
        <taxon>Hemiptera</taxon>
        <taxon>Heteroptera</taxon>
        <taxon>Panheteroptera</taxon>
        <taxon>Cimicomorpha</taxon>
        <taxon>Reduviidae</taxon>
        <taxon>Triatominae</taxon>
        <taxon>Panstrongylus</taxon>
    </lineage>
</organism>
<name>A0A224Y409_9HEMI</name>
<dbReference type="EMBL" id="GFTR01000594">
    <property type="protein sequence ID" value="JAW15832.1"/>
    <property type="molecule type" value="Transcribed_RNA"/>
</dbReference>
<proteinExistence type="predicted"/>
<reference evidence="1" key="1">
    <citation type="journal article" date="2018" name="PLoS Negl. Trop. Dis.">
        <title>An insight into the salivary gland and fat body transcriptome of Panstrongylus lignarius (Hemiptera: Heteroptera), the main vector of Chagas disease in Peru.</title>
        <authorList>
            <person name="Nevoa J.C."/>
            <person name="Mendes M.T."/>
            <person name="da Silva M.V."/>
            <person name="Soares S.C."/>
            <person name="Oliveira C.J.F."/>
            <person name="Ribeiro J.M.C."/>
        </authorList>
    </citation>
    <scope>NUCLEOTIDE SEQUENCE</scope>
</reference>
<protein>
    <submittedName>
        <fullName evidence="1">Putative secreted protein</fullName>
    </submittedName>
</protein>
<evidence type="ECO:0000313" key="1">
    <source>
        <dbReference type="EMBL" id="JAW15832.1"/>
    </source>
</evidence>
<sequence>MLLFLTLSSFASSLLLLPNWLIELEIFVQLSKNPFTTSTIVFSAVTNSFNKFCNVFCDSIYSSSNLEFSILRLLN</sequence>